<gene>
    <name evidence="3" type="ORF">ACJMK2_021994</name>
</gene>
<feature type="signal peptide" evidence="2">
    <location>
        <begin position="1"/>
        <end position="19"/>
    </location>
</feature>
<dbReference type="EMBL" id="JBJQND010000018">
    <property type="protein sequence ID" value="KAL3836572.1"/>
    <property type="molecule type" value="Genomic_DNA"/>
</dbReference>
<reference evidence="3 4" key="1">
    <citation type="submission" date="2024-11" db="EMBL/GenBank/DDBJ databases">
        <title>Chromosome-level genome assembly of the freshwater bivalve Anodonta woodiana.</title>
        <authorList>
            <person name="Chen X."/>
        </authorList>
    </citation>
    <scope>NUCLEOTIDE SEQUENCE [LARGE SCALE GENOMIC DNA]</scope>
    <source>
        <strain evidence="3">MN2024</strain>
        <tissue evidence="3">Gills</tissue>
    </source>
</reference>
<organism evidence="3 4">
    <name type="scientific">Sinanodonta woodiana</name>
    <name type="common">Chinese pond mussel</name>
    <name type="synonym">Anodonta woodiana</name>
    <dbReference type="NCBI Taxonomy" id="1069815"/>
    <lineage>
        <taxon>Eukaryota</taxon>
        <taxon>Metazoa</taxon>
        <taxon>Spiralia</taxon>
        <taxon>Lophotrochozoa</taxon>
        <taxon>Mollusca</taxon>
        <taxon>Bivalvia</taxon>
        <taxon>Autobranchia</taxon>
        <taxon>Heteroconchia</taxon>
        <taxon>Palaeoheterodonta</taxon>
        <taxon>Unionida</taxon>
        <taxon>Unionoidea</taxon>
        <taxon>Unionidae</taxon>
        <taxon>Unioninae</taxon>
        <taxon>Sinanodonta</taxon>
    </lineage>
</organism>
<keyword evidence="1" id="KW-0472">Membrane</keyword>
<keyword evidence="4" id="KW-1185">Reference proteome</keyword>
<evidence type="ECO:0000256" key="2">
    <source>
        <dbReference type="SAM" id="SignalP"/>
    </source>
</evidence>
<keyword evidence="1" id="KW-1133">Transmembrane helix</keyword>
<accession>A0ABD3TJR1</accession>
<feature type="chain" id="PRO_5044748713" description="C-type lectin domain-containing protein" evidence="2">
    <location>
        <begin position="20"/>
        <end position="301"/>
    </location>
</feature>
<proteinExistence type="predicted"/>
<dbReference type="AlphaFoldDB" id="A0ABD3TJR1"/>
<evidence type="ECO:0000313" key="4">
    <source>
        <dbReference type="Proteomes" id="UP001634394"/>
    </source>
</evidence>
<evidence type="ECO:0008006" key="5">
    <source>
        <dbReference type="Google" id="ProtNLM"/>
    </source>
</evidence>
<protein>
    <recommendedName>
        <fullName evidence="5">C-type lectin domain-containing protein</fullName>
    </recommendedName>
</protein>
<sequence>MTVQCGVGFIFVFLQMQLAFISPYRMTGNNTLYSRASKPMSWLTAREFCANASHNLLTSIRDIHAFNSLTVGEFAWINAMEYSFCYPSKADNTVEECFYVTVAQEDKRSNQTYICSKDHKFETTEDKLPFQDAVQSCLKTKHVLQVVNSFTLPLILPGNKTSWIDRFDRKSINDSLKPNQRVNETCLGVIKLSDERFSLCTTGCYEEHTVLCEMSKLDTAETLTRKVKMLPTLAELNKEILVLRRAGEDTQTDDGNRDLIPIVIGSSIGGVIFLAVIIVVATVVFRKYGKTQFSQVPACRV</sequence>
<evidence type="ECO:0000256" key="1">
    <source>
        <dbReference type="SAM" id="Phobius"/>
    </source>
</evidence>
<feature type="transmembrane region" description="Helical" evidence="1">
    <location>
        <begin position="259"/>
        <end position="285"/>
    </location>
</feature>
<keyword evidence="1" id="KW-0812">Transmembrane</keyword>
<evidence type="ECO:0000313" key="3">
    <source>
        <dbReference type="EMBL" id="KAL3836572.1"/>
    </source>
</evidence>
<name>A0ABD3TJR1_SINWO</name>
<dbReference type="Proteomes" id="UP001634394">
    <property type="component" value="Unassembled WGS sequence"/>
</dbReference>
<comment type="caution">
    <text evidence="3">The sequence shown here is derived from an EMBL/GenBank/DDBJ whole genome shotgun (WGS) entry which is preliminary data.</text>
</comment>
<keyword evidence="2" id="KW-0732">Signal</keyword>